<reference evidence="3 4" key="1">
    <citation type="submission" date="2017-10" db="EMBL/GenBank/DDBJ databases">
        <title>Massilia psychrophilum sp. nov., a novel purple-pigmented bacterium isolated from Tianshan glacier, Xinjiang Municipality, China.</title>
        <authorList>
            <person name="Wang H."/>
        </authorList>
    </citation>
    <scope>NUCLEOTIDE SEQUENCE [LARGE SCALE GENOMIC DNA]</scope>
    <source>
        <strain evidence="3 4">JCM 30074</strain>
    </source>
</reference>
<accession>A0A2G8T9E7</accession>
<dbReference type="InterPro" id="IPR012336">
    <property type="entry name" value="Thioredoxin-like_fold"/>
</dbReference>
<dbReference type="AlphaFoldDB" id="A0A2G8T9E7"/>
<dbReference type="Pfam" id="PF13098">
    <property type="entry name" value="Thioredoxin_2"/>
    <property type="match status" value="1"/>
</dbReference>
<dbReference type="SUPFAM" id="SSF54423">
    <property type="entry name" value="DsbC/DsbG N-terminal domain-like"/>
    <property type="match status" value="1"/>
</dbReference>
<keyword evidence="1" id="KW-0732">Signal</keyword>
<feature type="domain" description="Thioredoxin-like fold" evidence="2">
    <location>
        <begin position="126"/>
        <end position="238"/>
    </location>
</feature>
<feature type="signal peptide" evidence="1">
    <location>
        <begin position="1"/>
        <end position="25"/>
    </location>
</feature>
<sequence length="273" mass="28980">MRKPYLMSRLAMGALVLAAAAPMSAAETYPKAIAHAVKSGVKVVKSFPAASGLTGWVLSQGGSHSIVFTTADRKTLLAGALVGENGENLSAKYEDKYVPKPDLSGLYNGLEKSSHVVEGTLKDPNSVMYVFVDANCPFCHYTWKALQPYEKVGLQVRWILVDTLGPTSLPKAIEVMAAADKAAAFKKMELNHGKPWTAPAQATAAAQPAVAAAIRNNNALMGGFGIGGTPGVIWKDKAGKVHVKAGMPRLSELPAMTGLPEQKMDDSSLEKFR</sequence>
<evidence type="ECO:0000313" key="3">
    <source>
        <dbReference type="EMBL" id="PIL42680.1"/>
    </source>
</evidence>
<dbReference type="Gene3D" id="3.40.30.10">
    <property type="entry name" value="Glutaredoxin"/>
    <property type="match status" value="1"/>
</dbReference>
<dbReference type="OrthoDB" id="5298214at2"/>
<dbReference type="Proteomes" id="UP000230390">
    <property type="component" value="Unassembled WGS sequence"/>
</dbReference>
<feature type="chain" id="PRO_5013762245" evidence="1">
    <location>
        <begin position="26"/>
        <end position="273"/>
    </location>
</feature>
<dbReference type="InterPro" id="IPR036249">
    <property type="entry name" value="Thioredoxin-like_sf"/>
</dbReference>
<evidence type="ECO:0000259" key="2">
    <source>
        <dbReference type="Pfam" id="PF13098"/>
    </source>
</evidence>
<comment type="caution">
    <text evidence="3">The sequence shown here is derived from an EMBL/GenBank/DDBJ whole genome shotgun (WGS) entry which is preliminary data.</text>
</comment>
<dbReference type="RefSeq" id="WP_099792525.1">
    <property type="nucleotide sequence ID" value="NZ_JBHLYV010000030.1"/>
</dbReference>
<protein>
    <submittedName>
        <fullName evidence="3">Thiol:disulfide interchange protein DsbG</fullName>
    </submittedName>
</protein>
<keyword evidence="4" id="KW-1185">Reference proteome</keyword>
<evidence type="ECO:0000256" key="1">
    <source>
        <dbReference type="SAM" id="SignalP"/>
    </source>
</evidence>
<name>A0A2G8T9E7_9BURK</name>
<dbReference type="SUPFAM" id="SSF52833">
    <property type="entry name" value="Thioredoxin-like"/>
    <property type="match status" value="1"/>
</dbReference>
<dbReference type="Gene3D" id="3.10.450.70">
    <property type="entry name" value="Disulphide bond isomerase, DsbC/G, N-terminal"/>
    <property type="match status" value="1"/>
</dbReference>
<organism evidence="3 4">
    <name type="scientific">Massilia eurypsychrophila</name>
    <dbReference type="NCBI Taxonomy" id="1485217"/>
    <lineage>
        <taxon>Bacteria</taxon>
        <taxon>Pseudomonadati</taxon>
        <taxon>Pseudomonadota</taxon>
        <taxon>Betaproteobacteria</taxon>
        <taxon>Burkholderiales</taxon>
        <taxon>Oxalobacteraceae</taxon>
        <taxon>Telluria group</taxon>
        <taxon>Massilia</taxon>
    </lineage>
</organism>
<dbReference type="GO" id="GO:0042597">
    <property type="term" value="C:periplasmic space"/>
    <property type="evidence" value="ECO:0007669"/>
    <property type="project" value="InterPro"/>
</dbReference>
<dbReference type="PANTHER" id="PTHR35272">
    <property type="entry name" value="THIOL:DISULFIDE INTERCHANGE PROTEIN DSBC-RELATED"/>
    <property type="match status" value="1"/>
</dbReference>
<dbReference type="InterPro" id="IPR051470">
    <property type="entry name" value="Thiol:disulfide_interchange"/>
</dbReference>
<proteinExistence type="predicted"/>
<evidence type="ECO:0000313" key="4">
    <source>
        <dbReference type="Proteomes" id="UP000230390"/>
    </source>
</evidence>
<dbReference type="NCBIfam" id="NF008657">
    <property type="entry name" value="PRK11657.1"/>
    <property type="match status" value="1"/>
</dbReference>
<dbReference type="EMBL" id="PDOC01000022">
    <property type="protein sequence ID" value="PIL42680.1"/>
    <property type="molecule type" value="Genomic_DNA"/>
</dbReference>
<dbReference type="InterPro" id="IPR009094">
    <property type="entry name" value="DiS-bond_isomerase_DsbC/G_N_sf"/>
</dbReference>
<gene>
    <name evidence="3" type="ORF">CR105_22790</name>
</gene>
<dbReference type="PANTHER" id="PTHR35272:SF4">
    <property type="entry name" value="THIOL:DISULFIDE INTERCHANGE PROTEIN DSBG"/>
    <property type="match status" value="1"/>
</dbReference>